<keyword evidence="3" id="KW-0560">Oxidoreductase</keyword>
<dbReference type="Gene3D" id="3.40.30.10">
    <property type="entry name" value="Glutaredoxin"/>
    <property type="match status" value="1"/>
</dbReference>
<dbReference type="EMBL" id="CT573213">
    <property type="protein sequence ID" value="CAJ60180.1"/>
    <property type="molecule type" value="Genomic_DNA"/>
</dbReference>
<accession>Q0RQJ4</accession>
<evidence type="ECO:0000256" key="1">
    <source>
        <dbReference type="ARBA" id="ARBA00005791"/>
    </source>
</evidence>
<dbReference type="GO" id="GO:0016491">
    <property type="term" value="F:oxidoreductase activity"/>
    <property type="evidence" value="ECO:0007669"/>
    <property type="project" value="UniProtKB-KW"/>
</dbReference>
<dbReference type="STRING" id="326424.FRAAL1524"/>
<feature type="compositionally biased region" description="Low complexity" evidence="6">
    <location>
        <begin position="68"/>
        <end position="78"/>
    </location>
</feature>
<feature type="domain" description="Thioredoxin-like fold" evidence="8">
    <location>
        <begin position="159"/>
        <end position="323"/>
    </location>
</feature>
<keyword evidence="7" id="KW-0472">Membrane</keyword>
<keyword evidence="7" id="KW-1133">Transmembrane helix</keyword>
<keyword evidence="7" id="KW-0812">Transmembrane</keyword>
<evidence type="ECO:0000256" key="6">
    <source>
        <dbReference type="SAM" id="MobiDB-lite"/>
    </source>
</evidence>
<evidence type="ECO:0000256" key="2">
    <source>
        <dbReference type="ARBA" id="ARBA00022729"/>
    </source>
</evidence>
<feature type="compositionally biased region" description="Low complexity" evidence="6">
    <location>
        <begin position="44"/>
        <end position="60"/>
    </location>
</feature>
<sequence length="327" mass="32465">MTQMASSSKTRGKGGNGRNVPTATRSAGRSAASSAAGSEGGASSGDAVSSGGAVSSEGSAGARGGAGTRAAAGPSSAGAAGGGSGPARRGKAGAEDRRAKAAAARAAAAAQERRRRNLIVAGVVVVVLIVAGVIGFAVQNSREESKPVVLPATATGRDNGIIVGQASAPVTVDLYEDFQCPACGALETQTGPTIRALLDQGKIKIDYHMMSFLGPESKRAANAAAAAANEGRFRQLHDVLYANQPEEKTGGFTNDTLLTLGAKAGLTSQAYKDAVNNGTYDGYVAKVDSDASKAGVAQTPTVEIGGKQLSGTQLTPDGFRAAVTAAS</sequence>
<dbReference type="PANTHER" id="PTHR13887:SF14">
    <property type="entry name" value="DISULFIDE BOND FORMATION PROTEIN D"/>
    <property type="match status" value="1"/>
</dbReference>
<dbReference type="InterPro" id="IPR012336">
    <property type="entry name" value="Thioredoxin-like_fold"/>
</dbReference>
<evidence type="ECO:0000259" key="8">
    <source>
        <dbReference type="Pfam" id="PF13462"/>
    </source>
</evidence>
<evidence type="ECO:0000256" key="5">
    <source>
        <dbReference type="ARBA" id="ARBA00023284"/>
    </source>
</evidence>
<dbReference type="Proteomes" id="UP000000657">
    <property type="component" value="Chromosome"/>
</dbReference>
<feature type="transmembrane region" description="Helical" evidence="7">
    <location>
        <begin position="118"/>
        <end position="138"/>
    </location>
</feature>
<evidence type="ECO:0000256" key="4">
    <source>
        <dbReference type="ARBA" id="ARBA00023157"/>
    </source>
</evidence>
<proteinExistence type="inferred from homology"/>
<evidence type="ECO:0000256" key="7">
    <source>
        <dbReference type="SAM" id="Phobius"/>
    </source>
</evidence>
<dbReference type="SUPFAM" id="SSF52833">
    <property type="entry name" value="Thioredoxin-like"/>
    <property type="match status" value="1"/>
</dbReference>
<reference evidence="9 10" key="1">
    <citation type="journal article" date="2007" name="Genome Res.">
        <title>Genome characteristics of facultatively symbiotic Frankia sp. strains reflect host range and host plant biogeography.</title>
        <authorList>
            <person name="Normand P."/>
            <person name="Lapierre P."/>
            <person name="Tisa L.S."/>
            <person name="Gogarten J.P."/>
            <person name="Alloisio N."/>
            <person name="Bagnarol E."/>
            <person name="Bassi C.A."/>
            <person name="Berry A.M."/>
            <person name="Bickhart D.M."/>
            <person name="Choisne N."/>
            <person name="Couloux A."/>
            <person name="Cournoyer B."/>
            <person name="Cruveiller S."/>
            <person name="Daubin V."/>
            <person name="Demange N."/>
            <person name="Francino M.P."/>
            <person name="Goltsman E."/>
            <person name="Huang Y."/>
            <person name="Kopp O.R."/>
            <person name="Labarre L."/>
            <person name="Lapidus A."/>
            <person name="Lavire C."/>
            <person name="Marechal J."/>
            <person name="Martinez M."/>
            <person name="Mastronunzio J.E."/>
            <person name="Mullin B.C."/>
            <person name="Niemann J."/>
            <person name="Pujic P."/>
            <person name="Rawnsley T."/>
            <person name="Rouy Z."/>
            <person name="Schenowitz C."/>
            <person name="Sellstedt A."/>
            <person name="Tavares F."/>
            <person name="Tomkins J.P."/>
            <person name="Vallenet D."/>
            <person name="Valverde C."/>
            <person name="Wall L.G."/>
            <person name="Wang Y."/>
            <person name="Medigue C."/>
            <person name="Benson D.R."/>
        </authorList>
    </citation>
    <scope>NUCLEOTIDE SEQUENCE [LARGE SCALE GENOMIC DNA]</scope>
    <source>
        <strain evidence="10">DSM 45986 / CECT 9034 / ACN14a</strain>
    </source>
</reference>
<protein>
    <recommendedName>
        <fullName evidence="8">Thioredoxin-like fold domain-containing protein</fullName>
    </recommendedName>
</protein>
<name>Q0RQJ4_FRAAA</name>
<keyword evidence="2" id="KW-0732">Signal</keyword>
<dbReference type="Pfam" id="PF13462">
    <property type="entry name" value="Thioredoxin_4"/>
    <property type="match status" value="1"/>
</dbReference>
<dbReference type="InterPro" id="IPR036249">
    <property type="entry name" value="Thioredoxin-like_sf"/>
</dbReference>
<dbReference type="AlphaFoldDB" id="Q0RQJ4"/>
<dbReference type="KEGG" id="fal:FRAAL1524"/>
<dbReference type="eggNOG" id="COG1651">
    <property type="taxonomic scope" value="Bacteria"/>
</dbReference>
<feature type="region of interest" description="Disordered" evidence="6">
    <location>
        <begin position="1"/>
        <end position="98"/>
    </location>
</feature>
<organism evidence="9 10">
    <name type="scientific">Frankia alni (strain DSM 45986 / CECT 9034 / ACN14a)</name>
    <dbReference type="NCBI Taxonomy" id="326424"/>
    <lineage>
        <taxon>Bacteria</taxon>
        <taxon>Bacillati</taxon>
        <taxon>Actinomycetota</taxon>
        <taxon>Actinomycetes</taxon>
        <taxon>Frankiales</taxon>
        <taxon>Frankiaceae</taxon>
        <taxon>Frankia</taxon>
    </lineage>
</organism>
<keyword evidence="10" id="KW-1185">Reference proteome</keyword>
<evidence type="ECO:0000313" key="10">
    <source>
        <dbReference type="Proteomes" id="UP000000657"/>
    </source>
</evidence>
<dbReference type="HOGENOM" id="CLU_000288_47_3_11"/>
<keyword evidence="4" id="KW-1015">Disulfide bond</keyword>
<comment type="similarity">
    <text evidence="1">Belongs to the thioredoxin family. DsbA subfamily.</text>
</comment>
<feature type="compositionally biased region" description="Low complexity" evidence="6">
    <location>
        <begin position="23"/>
        <end position="37"/>
    </location>
</feature>
<evidence type="ECO:0000313" key="9">
    <source>
        <dbReference type="EMBL" id="CAJ60180.1"/>
    </source>
</evidence>
<evidence type="ECO:0000256" key="3">
    <source>
        <dbReference type="ARBA" id="ARBA00023002"/>
    </source>
</evidence>
<keyword evidence="5" id="KW-0676">Redox-active center</keyword>
<dbReference type="PANTHER" id="PTHR13887">
    <property type="entry name" value="GLUTATHIONE S-TRANSFERASE KAPPA"/>
    <property type="match status" value="1"/>
</dbReference>
<gene>
    <name evidence="9" type="ordered locus">FRAAL1524</name>
</gene>